<protein>
    <submittedName>
        <fullName evidence="1">Uncharacterized protein</fullName>
    </submittedName>
</protein>
<dbReference type="Proteomes" id="UP001292094">
    <property type="component" value="Unassembled WGS sequence"/>
</dbReference>
<comment type="caution">
    <text evidence="1">The sequence shown here is derived from an EMBL/GenBank/DDBJ whole genome shotgun (WGS) entry which is preliminary data.</text>
</comment>
<dbReference type="EMBL" id="JAWZYT010004920">
    <property type="protein sequence ID" value="KAK4292148.1"/>
    <property type="molecule type" value="Genomic_DNA"/>
</dbReference>
<gene>
    <name evidence="1" type="ORF">Pmani_035063</name>
</gene>
<dbReference type="AlphaFoldDB" id="A0AAE1NMF5"/>
<sequence>MGSGGGGGVGMMGSGGGGVGVMGSGVDGGGDQFYGSHHERDKSRDSGEFEHNLTIWDGGMRVLAEEDCMLLRSLNYTTTSTTFGNNITCLGHAPIYTRESQVRTIVLAVMAVLSMGETRPPS</sequence>
<reference evidence="1" key="1">
    <citation type="submission" date="2023-11" db="EMBL/GenBank/DDBJ databases">
        <title>Genome assemblies of two species of porcelain crab, Petrolisthes cinctipes and Petrolisthes manimaculis (Anomura: Porcellanidae).</title>
        <authorList>
            <person name="Angst P."/>
        </authorList>
    </citation>
    <scope>NUCLEOTIDE SEQUENCE</scope>
    <source>
        <strain evidence="1">PB745_02</strain>
        <tissue evidence="1">Gill</tissue>
    </source>
</reference>
<organism evidence="1 2">
    <name type="scientific">Petrolisthes manimaculis</name>
    <dbReference type="NCBI Taxonomy" id="1843537"/>
    <lineage>
        <taxon>Eukaryota</taxon>
        <taxon>Metazoa</taxon>
        <taxon>Ecdysozoa</taxon>
        <taxon>Arthropoda</taxon>
        <taxon>Crustacea</taxon>
        <taxon>Multicrustacea</taxon>
        <taxon>Malacostraca</taxon>
        <taxon>Eumalacostraca</taxon>
        <taxon>Eucarida</taxon>
        <taxon>Decapoda</taxon>
        <taxon>Pleocyemata</taxon>
        <taxon>Anomura</taxon>
        <taxon>Galatheoidea</taxon>
        <taxon>Porcellanidae</taxon>
        <taxon>Petrolisthes</taxon>
    </lineage>
</organism>
<accession>A0AAE1NMF5</accession>
<proteinExistence type="predicted"/>
<evidence type="ECO:0000313" key="2">
    <source>
        <dbReference type="Proteomes" id="UP001292094"/>
    </source>
</evidence>
<evidence type="ECO:0000313" key="1">
    <source>
        <dbReference type="EMBL" id="KAK4292148.1"/>
    </source>
</evidence>
<name>A0AAE1NMF5_9EUCA</name>
<keyword evidence="2" id="KW-1185">Reference proteome</keyword>